<evidence type="ECO:0000313" key="11">
    <source>
        <dbReference type="EMBL" id="GGN54232.1"/>
    </source>
</evidence>
<keyword evidence="6 9" id="KW-1133">Transmembrane helix</keyword>
<name>A0A917XVL1_9BACI</name>
<dbReference type="Proteomes" id="UP000624041">
    <property type="component" value="Unassembled WGS sequence"/>
</dbReference>
<evidence type="ECO:0000313" key="12">
    <source>
        <dbReference type="Proteomes" id="UP000624041"/>
    </source>
</evidence>
<dbReference type="SUPFAM" id="SSF51735">
    <property type="entry name" value="NAD(P)-binding Rossmann-fold domains"/>
    <property type="match status" value="1"/>
</dbReference>
<dbReference type="EMBL" id="BMOS01000006">
    <property type="protein sequence ID" value="GGN54232.1"/>
    <property type="molecule type" value="Genomic_DNA"/>
</dbReference>
<dbReference type="GO" id="GO:0016020">
    <property type="term" value="C:membrane"/>
    <property type="evidence" value="ECO:0007669"/>
    <property type="project" value="UniProtKB-SubCell"/>
</dbReference>
<keyword evidence="4" id="KW-0050">Antiport</keyword>
<protein>
    <submittedName>
        <fullName evidence="11">Sodium:proton antiporter</fullName>
    </submittedName>
</protein>
<feature type="domain" description="RCK C-terminal" evidence="10">
    <location>
        <begin position="535"/>
        <end position="614"/>
    </location>
</feature>
<feature type="transmembrane region" description="Helical" evidence="9">
    <location>
        <begin position="310"/>
        <end position="328"/>
    </location>
</feature>
<organism evidence="11 12">
    <name type="scientific">Oceanobacillus indicireducens</name>
    <dbReference type="NCBI Taxonomy" id="1004261"/>
    <lineage>
        <taxon>Bacteria</taxon>
        <taxon>Bacillati</taxon>
        <taxon>Bacillota</taxon>
        <taxon>Bacilli</taxon>
        <taxon>Bacillales</taxon>
        <taxon>Bacillaceae</taxon>
        <taxon>Oceanobacillus</taxon>
    </lineage>
</organism>
<sequence length="614" mass="68146">MEHGATSIVSLMIVTGVAFFIPILLERLKLKAIPIVVAEIIAGIIIGKSGLNLIDVDNAWLTLLSSLGLIYLMFLSGLEIDFNSFRVKKGNNSGKSKEINPFLVSSIIFALMLALAYGFSLVLVSFGMIDDPYFMTIILSTISLGVVVPVLKERKVLNTKLGQTVLLIAVISDFATMILFAYYLAVKDGDTTIVWWIILLVALVFLLYFLLNFYRKKTNMAVVEALKRGTAQIGTRGIFALILLFVALSETMGVENILGAFLAGVVVSLLSPDREFVHQLDSFGYGFLIPIFFVMVGVDFDFGSLLENRSILLLIPVVLVFLFLTRNLPTLLLKRWFSWNEVFSSGMLLTSTLSLAIVAATVSLQMGIISEGMNSAIVLVAILTCFTSPILYARMSPEVEEKERSLAIIGANRAALRASLNFQKSNYKVTIFSEKQGKLKSESDNEFPIVEVNNMTLEKLIELDIFESFDGIIVATSNDNFNVEITNYAIAIGYENIITRIEEPTLNKQYTDMGMAIYSNAYAGEMVLKAMVHSPSLVRLLTDNDEIIREFVLDGMRYDRIPLRKLPFLGDTLILSIYRGERAITPNGDTILQQGDRLIISGSEESMEKVAEYL</sequence>
<dbReference type="GO" id="GO:0008324">
    <property type="term" value="F:monoatomic cation transmembrane transporter activity"/>
    <property type="evidence" value="ECO:0007669"/>
    <property type="project" value="InterPro"/>
</dbReference>
<reference evidence="11" key="1">
    <citation type="journal article" date="2014" name="Int. J. Syst. Evol. Microbiol.">
        <title>Complete genome sequence of Corynebacterium casei LMG S-19264T (=DSM 44701T), isolated from a smear-ripened cheese.</title>
        <authorList>
            <consortium name="US DOE Joint Genome Institute (JGI-PGF)"/>
            <person name="Walter F."/>
            <person name="Albersmeier A."/>
            <person name="Kalinowski J."/>
            <person name="Ruckert C."/>
        </authorList>
    </citation>
    <scope>NUCLEOTIDE SEQUENCE</scope>
    <source>
        <strain evidence="11">JCM 17251</strain>
    </source>
</reference>
<dbReference type="Pfam" id="PF02080">
    <property type="entry name" value="TrkA_C"/>
    <property type="match status" value="1"/>
</dbReference>
<dbReference type="RefSeq" id="WP_188856409.1">
    <property type="nucleotide sequence ID" value="NZ_BMOS01000006.1"/>
</dbReference>
<dbReference type="PANTHER" id="PTHR43562">
    <property type="entry name" value="NAPA-TYPE SODIUM/HYDROGEN ANTIPORTER"/>
    <property type="match status" value="1"/>
</dbReference>
<dbReference type="InterPro" id="IPR038770">
    <property type="entry name" value="Na+/solute_symporter_sf"/>
</dbReference>
<dbReference type="Gene3D" id="3.40.50.720">
    <property type="entry name" value="NAD(P)-binding Rossmann-like Domain"/>
    <property type="match status" value="1"/>
</dbReference>
<gene>
    <name evidence="11" type="primary">napA</name>
    <name evidence="11" type="ORF">GCM10007971_11640</name>
</gene>
<feature type="transmembrane region" description="Helical" evidence="9">
    <location>
        <begin position="348"/>
        <end position="369"/>
    </location>
</feature>
<accession>A0A917XVL1</accession>
<evidence type="ECO:0000256" key="9">
    <source>
        <dbReference type="SAM" id="Phobius"/>
    </source>
</evidence>
<evidence type="ECO:0000256" key="3">
    <source>
        <dbReference type="ARBA" id="ARBA00022448"/>
    </source>
</evidence>
<feature type="transmembrane region" description="Helical" evidence="9">
    <location>
        <begin position="133"/>
        <end position="152"/>
    </location>
</feature>
<keyword evidence="5 9" id="KW-0812">Transmembrane</keyword>
<reference evidence="11" key="2">
    <citation type="submission" date="2020-09" db="EMBL/GenBank/DDBJ databases">
        <authorList>
            <person name="Sun Q."/>
            <person name="Ohkuma M."/>
        </authorList>
    </citation>
    <scope>NUCLEOTIDE SEQUENCE</scope>
    <source>
        <strain evidence="11">JCM 17251</strain>
    </source>
</reference>
<keyword evidence="7" id="KW-0406">Ion transport</keyword>
<keyword evidence="8 9" id="KW-0472">Membrane</keyword>
<dbReference type="PROSITE" id="PS51202">
    <property type="entry name" value="RCK_C"/>
    <property type="match status" value="1"/>
</dbReference>
<dbReference type="PANTHER" id="PTHR43562:SF1">
    <property type="entry name" value="NA(+)_H(+) ANTIPORTER YJBQ-RELATED"/>
    <property type="match status" value="1"/>
</dbReference>
<evidence type="ECO:0000256" key="6">
    <source>
        <dbReference type="ARBA" id="ARBA00022989"/>
    </source>
</evidence>
<dbReference type="InterPro" id="IPR006037">
    <property type="entry name" value="RCK_C"/>
</dbReference>
<dbReference type="InterPro" id="IPR006153">
    <property type="entry name" value="Cation/H_exchanger_TM"/>
</dbReference>
<evidence type="ECO:0000256" key="8">
    <source>
        <dbReference type="ARBA" id="ARBA00023136"/>
    </source>
</evidence>
<feature type="transmembrane region" description="Helical" evidence="9">
    <location>
        <begin position="6"/>
        <end position="25"/>
    </location>
</feature>
<dbReference type="Gene3D" id="1.20.1530.20">
    <property type="match status" value="1"/>
</dbReference>
<evidence type="ECO:0000256" key="5">
    <source>
        <dbReference type="ARBA" id="ARBA00022692"/>
    </source>
</evidence>
<feature type="transmembrane region" description="Helical" evidence="9">
    <location>
        <begin position="32"/>
        <end position="54"/>
    </location>
</feature>
<feature type="transmembrane region" description="Helical" evidence="9">
    <location>
        <begin position="282"/>
        <end position="298"/>
    </location>
</feature>
<dbReference type="Gene3D" id="3.30.70.1450">
    <property type="entry name" value="Regulator of K+ conductance, C-terminal domain"/>
    <property type="match status" value="1"/>
</dbReference>
<feature type="transmembrane region" description="Helical" evidence="9">
    <location>
        <begin position="192"/>
        <end position="211"/>
    </location>
</feature>
<evidence type="ECO:0000256" key="7">
    <source>
        <dbReference type="ARBA" id="ARBA00023065"/>
    </source>
</evidence>
<keyword evidence="3" id="KW-0813">Transport</keyword>
<keyword evidence="12" id="KW-1185">Reference proteome</keyword>
<dbReference type="InterPro" id="IPR036291">
    <property type="entry name" value="NAD(P)-bd_dom_sf"/>
</dbReference>
<dbReference type="InterPro" id="IPR003148">
    <property type="entry name" value="RCK_N"/>
</dbReference>
<feature type="transmembrane region" description="Helical" evidence="9">
    <location>
        <begin position="60"/>
        <end position="80"/>
    </location>
</feature>
<feature type="transmembrane region" description="Helical" evidence="9">
    <location>
        <begin position="237"/>
        <end position="270"/>
    </location>
</feature>
<evidence type="ECO:0000256" key="4">
    <source>
        <dbReference type="ARBA" id="ARBA00022449"/>
    </source>
</evidence>
<dbReference type="GO" id="GO:0006813">
    <property type="term" value="P:potassium ion transport"/>
    <property type="evidence" value="ECO:0007669"/>
    <property type="project" value="InterPro"/>
</dbReference>
<dbReference type="GO" id="GO:0015297">
    <property type="term" value="F:antiporter activity"/>
    <property type="evidence" value="ECO:0007669"/>
    <property type="project" value="UniProtKB-KW"/>
</dbReference>
<comment type="similarity">
    <text evidence="2">Belongs to the monovalent cation:proton antiporter 2 (CPA2) transporter (TC 2.A.37) family.</text>
</comment>
<comment type="subcellular location">
    <subcellularLocation>
        <location evidence="1">Membrane</location>
        <topology evidence="1">Multi-pass membrane protein</topology>
    </subcellularLocation>
</comment>
<dbReference type="Pfam" id="PF02254">
    <property type="entry name" value="TrkA_N"/>
    <property type="match status" value="1"/>
</dbReference>
<dbReference type="AlphaFoldDB" id="A0A917XVL1"/>
<comment type="caution">
    <text evidence="11">The sequence shown here is derived from an EMBL/GenBank/DDBJ whole genome shotgun (WGS) entry which is preliminary data.</text>
</comment>
<evidence type="ECO:0000256" key="2">
    <source>
        <dbReference type="ARBA" id="ARBA00005551"/>
    </source>
</evidence>
<feature type="transmembrane region" description="Helical" evidence="9">
    <location>
        <begin position="101"/>
        <end position="127"/>
    </location>
</feature>
<feature type="transmembrane region" description="Helical" evidence="9">
    <location>
        <begin position="164"/>
        <end position="186"/>
    </location>
</feature>
<feature type="transmembrane region" description="Helical" evidence="9">
    <location>
        <begin position="376"/>
        <end position="395"/>
    </location>
</feature>
<evidence type="ECO:0000259" key="10">
    <source>
        <dbReference type="PROSITE" id="PS51202"/>
    </source>
</evidence>
<dbReference type="SUPFAM" id="SSF116726">
    <property type="entry name" value="TrkA C-terminal domain-like"/>
    <property type="match status" value="1"/>
</dbReference>
<proteinExistence type="inferred from homology"/>
<evidence type="ECO:0000256" key="1">
    <source>
        <dbReference type="ARBA" id="ARBA00004141"/>
    </source>
</evidence>
<dbReference type="GO" id="GO:1902600">
    <property type="term" value="P:proton transmembrane transport"/>
    <property type="evidence" value="ECO:0007669"/>
    <property type="project" value="InterPro"/>
</dbReference>
<dbReference type="InterPro" id="IPR036721">
    <property type="entry name" value="RCK_C_sf"/>
</dbReference>
<dbReference type="Pfam" id="PF00999">
    <property type="entry name" value="Na_H_Exchanger"/>
    <property type="match status" value="1"/>
</dbReference>